<evidence type="ECO:0000313" key="3">
    <source>
        <dbReference type="EMBL" id="GLC57141.1"/>
    </source>
</evidence>
<gene>
    <name evidence="3" type="primary">PLESTBF000583</name>
    <name evidence="3" type="ORF">PLESTB_001191800</name>
</gene>
<feature type="domain" description="Endonuclease/exonuclease/phosphatase" evidence="2">
    <location>
        <begin position="25"/>
        <end position="361"/>
    </location>
</feature>
<dbReference type="SUPFAM" id="SSF56219">
    <property type="entry name" value="DNase I-like"/>
    <property type="match status" value="1"/>
</dbReference>
<protein>
    <recommendedName>
        <fullName evidence="2">Endonuclease/exonuclease/phosphatase domain-containing protein</fullName>
    </recommendedName>
</protein>
<dbReference type="PANTHER" id="PTHR12121:SF100">
    <property type="entry name" value="POLY(A)-SPECIFIC RIBONUCLEASE"/>
    <property type="match status" value="1"/>
</dbReference>
<evidence type="ECO:0000313" key="4">
    <source>
        <dbReference type="Proteomes" id="UP001165080"/>
    </source>
</evidence>
<dbReference type="Pfam" id="PF03372">
    <property type="entry name" value="Exo_endo_phos"/>
    <property type="match status" value="1"/>
</dbReference>
<dbReference type="InterPro" id="IPR005135">
    <property type="entry name" value="Endo/exonuclease/phosphatase"/>
</dbReference>
<accession>A0A9W6BTC4</accession>
<dbReference type="GO" id="GO:0000175">
    <property type="term" value="F:3'-5'-RNA exonuclease activity"/>
    <property type="evidence" value="ECO:0007669"/>
    <property type="project" value="TreeGrafter"/>
</dbReference>
<comment type="caution">
    <text evidence="3">The sequence shown here is derived from an EMBL/GenBank/DDBJ whole genome shotgun (WGS) entry which is preliminary data.</text>
</comment>
<feature type="region of interest" description="Disordered" evidence="1">
    <location>
        <begin position="368"/>
        <end position="391"/>
    </location>
</feature>
<dbReference type="PANTHER" id="PTHR12121">
    <property type="entry name" value="CARBON CATABOLITE REPRESSOR PROTEIN 4"/>
    <property type="match status" value="1"/>
</dbReference>
<dbReference type="Gene3D" id="3.60.10.10">
    <property type="entry name" value="Endonuclease/exonuclease/phosphatase"/>
    <property type="match status" value="1"/>
</dbReference>
<dbReference type="EMBL" id="BRXU01000018">
    <property type="protein sequence ID" value="GLC57141.1"/>
    <property type="molecule type" value="Genomic_DNA"/>
</dbReference>
<dbReference type="Proteomes" id="UP001165080">
    <property type="component" value="Unassembled WGS sequence"/>
</dbReference>
<proteinExistence type="predicted"/>
<reference evidence="3 4" key="1">
    <citation type="journal article" date="2023" name="Commun. Biol.">
        <title>Reorganization of the ancestral sex-determining regions during the evolution of trioecy in Pleodorina starrii.</title>
        <authorList>
            <person name="Takahashi K."/>
            <person name="Suzuki S."/>
            <person name="Kawai-Toyooka H."/>
            <person name="Yamamoto K."/>
            <person name="Hamaji T."/>
            <person name="Ootsuki R."/>
            <person name="Yamaguchi H."/>
            <person name="Kawachi M."/>
            <person name="Higashiyama T."/>
            <person name="Nozaki H."/>
        </authorList>
    </citation>
    <scope>NUCLEOTIDE SEQUENCE [LARGE SCALE GENOMIC DNA]</scope>
    <source>
        <strain evidence="3 4">NIES-4479</strain>
    </source>
</reference>
<sequence>MTPASAVRPEARNCLPARNSLKVISYNILAPRYANYNSYCPPQFLAWEYRRAGVLREMDHLAADLLGLQECDKAFFRGELQGWMSQRGMCGEFLERSVGPVPGPPEGIALLWRDAALEMLTCRHVLYGEMDPRVAGLPAEVAGSLPWSKLRELGEGAVMALLRHRPSGRLLVAAVTHLFWNPAFPDVKALQAALLCGSLAAFSREAATGAGPGAGSVAPGVVLFGDFNSLARKWLPDRFDPQVPPGGLASGVYTLLTHGSLPPDHPDHPATRVWEGAAPTASTAPRSPAAGAAAAAAAAAAERFPAVPLTSGGLQLVSLNVEAFGREPPLTTRTSSWAGCIDFVWISRGDFSVASGLAMPYDDGGLPPLGPAGGASGGGGAGGGGSRDPTWRDPLTDIAFTAIPNEFFPSDHLAVGGEVLVAAAAAAADAATAAVGGAGAGAGAGTSAL</sequence>
<dbReference type="InterPro" id="IPR036691">
    <property type="entry name" value="Endo/exonu/phosph_ase_sf"/>
</dbReference>
<organism evidence="3 4">
    <name type="scientific">Pleodorina starrii</name>
    <dbReference type="NCBI Taxonomy" id="330485"/>
    <lineage>
        <taxon>Eukaryota</taxon>
        <taxon>Viridiplantae</taxon>
        <taxon>Chlorophyta</taxon>
        <taxon>core chlorophytes</taxon>
        <taxon>Chlorophyceae</taxon>
        <taxon>CS clade</taxon>
        <taxon>Chlamydomonadales</taxon>
        <taxon>Volvocaceae</taxon>
        <taxon>Pleodorina</taxon>
    </lineage>
</organism>
<keyword evidence="4" id="KW-1185">Reference proteome</keyword>
<feature type="compositionally biased region" description="Gly residues" evidence="1">
    <location>
        <begin position="371"/>
        <end position="386"/>
    </location>
</feature>
<evidence type="ECO:0000256" key="1">
    <source>
        <dbReference type="SAM" id="MobiDB-lite"/>
    </source>
</evidence>
<dbReference type="AlphaFoldDB" id="A0A9W6BTC4"/>
<evidence type="ECO:0000259" key="2">
    <source>
        <dbReference type="Pfam" id="PF03372"/>
    </source>
</evidence>
<name>A0A9W6BTC4_9CHLO</name>
<dbReference type="InterPro" id="IPR050410">
    <property type="entry name" value="CCR4/nocturin_mRNA_transcr"/>
</dbReference>